<organism evidence="1 2">
    <name type="scientific">Streptosporangium fragile</name>
    <dbReference type="NCBI Taxonomy" id="46186"/>
    <lineage>
        <taxon>Bacteria</taxon>
        <taxon>Bacillati</taxon>
        <taxon>Actinomycetota</taxon>
        <taxon>Actinomycetes</taxon>
        <taxon>Streptosporangiales</taxon>
        <taxon>Streptosporangiaceae</taxon>
        <taxon>Streptosporangium</taxon>
    </lineage>
</organism>
<dbReference type="EMBL" id="BAAAVI010000104">
    <property type="protein sequence ID" value="GAA2910407.1"/>
    <property type="molecule type" value="Genomic_DNA"/>
</dbReference>
<dbReference type="SUPFAM" id="SSF81891">
    <property type="entry name" value="Poly A polymerase C-terminal region-like"/>
    <property type="match status" value="1"/>
</dbReference>
<sequence length="254" mass="28259">MSYVLHGVVGDFDHLRSLADDVPRAVVAPLRQRLGLLPVTDEIFNELTDARRESGPFMLMSPGFAERLKDWSRGGRIAYVEADFWGGNGSQAAALWENGRQSWGPEYASIRVGPPHEDWPINAALAHLGVVGAGALDLFDTVGFGQERDMEGWRRAGLHALDAADYDVWEAACRAKEEADARAAAERDRYARRDDVPVVLDGRTVMQMLDIPPSPMVGAAIRHLREVHLERGSLTRDEAATELRRWAQSFRSTR</sequence>
<dbReference type="RefSeq" id="WP_344981768.1">
    <property type="nucleotide sequence ID" value="NZ_BAAAVI010000104.1"/>
</dbReference>
<dbReference type="Proteomes" id="UP001500831">
    <property type="component" value="Unassembled WGS sequence"/>
</dbReference>
<protein>
    <submittedName>
        <fullName evidence="1">Uncharacterized protein</fullName>
    </submittedName>
</protein>
<gene>
    <name evidence="1" type="ORF">GCM10010517_76880</name>
</gene>
<accession>A0ABN3WDC2</accession>
<name>A0ABN3WDC2_9ACTN</name>
<evidence type="ECO:0000313" key="2">
    <source>
        <dbReference type="Proteomes" id="UP001500831"/>
    </source>
</evidence>
<evidence type="ECO:0000313" key="1">
    <source>
        <dbReference type="EMBL" id="GAA2910407.1"/>
    </source>
</evidence>
<comment type="caution">
    <text evidence="1">The sequence shown here is derived from an EMBL/GenBank/DDBJ whole genome shotgun (WGS) entry which is preliminary data.</text>
</comment>
<reference evidence="1 2" key="1">
    <citation type="journal article" date="2019" name="Int. J. Syst. Evol. Microbiol.">
        <title>The Global Catalogue of Microorganisms (GCM) 10K type strain sequencing project: providing services to taxonomists for standard genome sequencing and annotation.</title>
        <authorList>
            <consortium name="The Broad Institute Genomics Platform"/>
            <consortium name="The Broad Institute Genome Sequencing Center for Infectious Disease"/>
            <person name="Wu L."/>
            <person name="Ma J."/>
        </authorList>
    </citation>
    <scope>NUCLEOTIDE SEQUENCE [LARGE SCALE GENOMIC DNA]</scope>
    <source>
        <strain evidence="1 2">JCM 6242</strain>
    </source>
</reference>
<proteinExistence type="predicted"/>
<keyword evidence="2" id="KW-1185">Reference proteome</keyword>